<dbReference type="EMBL" id="BMOQ01000005">
    <property type="protein sequence ID" value="GGN17624.1"/>
    <property type="molecule type" value="Genomic_DNA"/>
</dbReference>
<dbReference type="Pfam" id="PF19099">
    <property type="entry name" value="DUF5786"/>
    <property type="match status" value="1"/>
</dbReference>
<dbReference type="InterPro" id="IPR043902">
    <property type="entry name" value="DUF5786"/>
</dbReference>
<reference evidence="3 4" key="1">
    <citation type="journal article" date="2019" name="Int. J. Syst. Evol. Microbiol.">
        <title>The Global Catalogue of Microorganisms (GCM) 10K type strain sequencing project: providing services to taxonomists for standard genome sequencing and annotation.</title>
        <authorList>
            <consortium name="The Broad Institute Genomics Platform"/>
            <consortium name="The Broad Institute Genome Sequencing Center for Infectious Disease"/>
            <person name="Wu L."/>
            <person name="Ma J."/>
        </authorList>
    </citation>
    <scope>NUCLEOTIDE SEQUENCE [LARGE SCALE GENOMIC DNA]</scope>
    <source>
        <strain evidence="3 4">JCM 16331</strain>
    </source>
</reference>
<proteinExistence type="predicted"/>
<evidence type="ECO:0000259" key="2">
    <source>
        <dbReference type="Pfam" id="PF19099"/>
    </source>
</evidence>
<evidence type="ECO:0000313" key="4">
    <source>
        <dbReference type="Proteomes" id="UP000608850"/>
    </source>
</evidence>
<name>A0A830GAW0_9EURY</name>
<dbReference type="Proteomes" id="UP000608850">
    <property type="component" value="Unassembled WGS sequence"/>
</dbReference>
<feature type="domain" description="DUF5786" evidence="2">
    <location>
        <begin position="36"/>
        <end position="89"/>
    </location>
</feature>
<organism evidence="3 4">
    <name type="scientific">Halarchaeum nitratireducens</name>
    <dbReference type="NCBI Taxonomy" id="489913"/>
    <lineage>
        <taxon>Archaea</taxon>
        <taxon>Methanobacteriati</taxon>
        <taxon>Methanobacteriota</taxon>
        <taxon>Stenosarchaea group</taxon>
        <taxon>Halobacteria</taxon>
        <taxon>Halobacteriales</taxon>
        <taxon>Halobacteriaceae</taxon>
    </lineage>
</organism>
<dbReference type="AlphaFoldDB" id="A0A830GAW0"/>
<comment type="caution">
    <text evidence="3">The sequence shown here is derived from an EMBL/GenBank/DDBJ whole genome shotgun (WGS) entry which is preliminary data.</text>
</comment>
<protein>
    <recommendedName>
        <fullName evidence="2">DUF5786 domain-containing protein</fullName>
    </recommendedName>
</protein>
<keyword evidence="4" id="KW-1185">Reference proteome</keyword>
<sequence>MERVPPEAVVPVPPPCSALGTTYLYLLHTDRLHMGFGSYDESEQENQNADADYDEEDAVNVHQNDHDGSVSFDTGVSSGELVDRLQEMKDDDEES</sequence>
<feature type="region of interest" description="Disordered" evidence="1">
    <location>
        <begin position="37"/>
        <end position="95"/>
    </location>
</feature>
<accession>A0A830GAW0</accession>
<evidence type="ECO:0000313" key="3">
    <source>
        <dbReference type="EMBL" id="GGN17624.1"/>
    </source>
</evidence>
<gene>
    <name evidence="3" type="ORF">GCM10009021_18080</name>
</gene>
<evidence type="ECO:0000256" key="1">
    <source>
        <dbReference type="SAM" id="MobiDB-lite"/>
    </source>
</evidence>